<dbReference type="InterPro" id="IPR033121">
    <property type="entry name" value="PEPTIDASE_A1"/>
</dbReference>
<evidence type="ECO:0000259" key="7">
    <source>
        <dbReference type="PROSITE" id="PS51767"/>
    </source>
</evidence>
<evidence type="ECO:0000256" key="1">
    <source>
        <dbReference type="ARBA" id="ARBA00007447"/>
    </source>
</evidence>
<dbReference type="PANTHER" id="PTHR47966">
    <property type="entry name" value="BETA-SITE APP-CLEAVING ENZYME, ISOFORM A-RELATED"/>
    <property type="match status" value="1"/>
</dbReference>
<proteinExistence type="inferred from homology"/>
<dbReference type="PROSITE" id="PS51767">
    <property type="entry name" value="PEPTIDASE_A1"/>
    <property type="match status" value="1"/>
</dbReference>
<dbReference type="InterPro" id="IPR001461">
    <property type="entry name" value="Aspartic_peptidase_A1"/>
</dbReference>
<dbReference type="InterPro" id="IPR021109">
    <property type="entry name" value="Peptidase_aspartic_dom_sf"/>
</dbReference>
<keyword evidence="2 5" id="KW-0645">Protease</keyword>
<dbReference type="GO" id="GO:0004190">
    <property type="term" value="F:aspartic-type endopeptidase activity"/>
    <property type="evidence" value="ECO:0007669"/>
    <property type="project" value="UniProtKB-KW"/>
</dbReference>
<accession>A0A7S4UVI8</accession>
<evidence type="ECO:0000256" key="3">
    <source>
        <dbReference type="ARBA" id="ARBA00022750"/>
    </source>
</evidence>
<evidence type="ECO:0000256" key="2">
    <source>
        <dbReference type="ARBA" id="ARBA00022670"/>
    </source>
</evidence>
<dbReference type="PRINTS" id="PR00792">
    <property type="entry name" value="PEPSIN"/>
</dbReference>
<dbReference type="Gene3D" id="2.40.70.10">
    <property type="entry name" value="Acid Proteases"/>
    <property type="match status" value="2"/>
</dbReference>
<keyword evidence="3 5" id="KW-0064">Aspartyl protease</keyword>
<protein>
    <recommendedName>
        <fullName evidence="7">Peptidase A1 domain-containing protein</fullName>
    </recommendedName>
</protein>
<dbReference type="InterPro" id="IPR034164">
    <property type="entry name" value="Pepsin-like_dom"/>
</dbReference>
<evidence type="ECO:0000313" key="8">
    <source>
        <dbReference type="EMBL" id="CAE4560878.1"/>
    </source>
</evidence>
<dbReference type="CDD" id="cd05471">
    <property type="entry name" value="pepsin_like"/>
    <property type="match status" value="1"/>
</dbReference>
<reference evidence="8" key="1">
    <citation type="submission" date="2021-01" db="EMBL/GenBank/DDBJ databases">
        <authorList>
            <person name="Corre E."/>
            <person name="Pelletier E."/>
            <person name="Niang G."/>
            <person name="Scheremetjew M."/>
            <person name="Finn R."/>
            <person name="Kale V."/>
            <person name="Holt S."/>
            <person name="Cochrane G."/>
            <person name="Meng A."/>
            <person name="Brown T."/>
            <person name="Cohen L."/>
        </authorList>
    </citation>
    <scope>NUCLEOTIDE SEQUENCE</scope>
    <source>
        <strain evidence="8">CCMP3105</strain>
    </source>
</reference>
<organism evidence="8">
    <name type="scientific">Alexandrium monilatum</name>
    <dbReference type="NCBI Taxonomy" id="311494"/>
    <lineage>
        <taxon>Eukaryota</taxon>
        <taxon>Sar</taxon>
        <taxon>Alveolata</taxon>
        <taxon>Dinophyceae</taxon>
        <taxon>Gonyaulacales</taxon>
        <taxon>Pyrocystaceae</taxon>
        <taxon>Alexandrium</taxon>
    </lineage>
</organism>
<comment type="similarity">
    <text evidence="1 5">Belongs to the peptidase A1 family.</text>
</comment>
<dbReference type="PANTHER" id="PTHR47966:SF51">
    <property type="entry name" value="BETA-SITE APP-CLEAVING ENZYME, ISOFORM A-RELATED"/>
    <property type="match status" value="1"/>
</dbReference>
<dbReference type="EMBL" id="HBNR01000638">
    <property type="protein sequence ID" value="CAE4560878.1"/>
    <property type="molecule type" value="Transcribed_RNA"/>
</dbReference>
<name>A0A7S4UVI8_9DINO</name>
<keyword evidence="4 5" id="KW-0378">Hydrolase</keyword>
<gene>
    <name evidence="8" type="ORF">AMON00008_LOCUS497</name>
</gene>
<dbReference type="PROSITE" id="PS00141">
    <property type="entry name" value="ASP_PROTEASE"/>
    <property type="match status" value="1"/>
</dbReference>
<feature type="region of interest" description="Disordered" evidence="6">
    <location>
        <begin position="1"/>
        <end position="23"/>
    </location>
</feature>
<dbReference type="InterPro" id="IPR001969">
    <property type="entry name" value="Aspartic_peptidase_AS"/>
</dbReference>
<dbReference type="AlphaFoldDB" id="A0A7S4UVI8"/>
<dbReference type="GO" id="GO:0006508">
    <property type="term" value="P:proteolysis"/>
    <property type="evidence" value="ECO:0007669"/>
    <property type="project" value="UniProtKB-KW"/>
</dbReference>
<dbReference type="Pfam" id="PF00026">
    <property type="entry name" value="Asp"/>
    <property type="match status" value="1"/>
</dbReference>
<feature type="domain" description="Peptidase A1" evidence="7">
    <location>
        <begin position="83"/>
        <end position="387"/>
    </location>
</feature>
<evidence type="ECO:0000256" key="4">
    <source>
        <dbReference type="ARBA" id="ARBA00022801"/>
    </source>
</evidence>
<evidence type="ECO:0000256" key="6">
    <source>
        <dbReference type="SAM" id="MobiDB-lite"/>
    </source>
</evidence>
<dbReference type="SUPFAM" id="SSF50630">
    <property type="entry name" value="Acid proteases"/>
    <property type="match status" value="1"/>
</dbReference>
<evidence type="ECO:0000256" key="5">
    <source>
        <dbReference type="RuleBase" id="RU000454"/>
    </source>
</evidence>
<sequence length="451" mass="47815">MAQAAPRRSAGSQPTERDGLGCSSRSLHCSSARMRRPWAAALALLLRAALLDAARLRQVLQHAHWDGGRGFVLELRNSGNVLYVADVAMGGQTLPAVYDTGSSQLFALSARCQGCPQGHATYSRGLSSSFAPGRRQMEVHRFGSGTLLAAPGFEAVQIGGGRSPYRAERVPFLEILETRMDVWDNDSPFSAIFGMGRPGPNGEQALLPVLGVRCFSICLERGTPAAPGWVSFGDSAGSLLRFTGPAKSIALVEASYWAGELTDMHMPGVLGADVCTPTCVAIVDTGTSVVTVPAQAAGLVARLSALVSSRCHDRGRLPSLRFQLGGVPLELPPEAYIVRSPGSTGCSHVFASMDATSPLGPVWVLGLPFLRRYYTVFDWSAGRIHVAPSDPACAAPTMSLLNRTQGHVHAGDGRRVPMEVDLDRVRLPPWASGGQVDLDIRTRVPGAVNAG</sequence>